<organism evidence="2 3">
    <name type="scientific">Candidatus Tagabacteria bacterium CG09_land_8_20_14_0_10_41_14</name>
    <dbReference type="NCBI Taxonomy" id="1975021"/>
    <lineage>
        <taxon>Bacteria</taxon>
        <taxon>Candidatus Tagaibacteriota</taxon>
    </lineage>
</organism>
<dbReference type="Pfam" id="PF02686">
    <property type="entry name" value="GatC"/>
    <property type="match status" value="1"/>
</dbReference>
<dbReference type="AlphaFoldDB" id="A0A2H0WLB4"/>
<feature type="region of interest" description="Disordered" evidence="1">
    <location>
        <begin position="50"/>
        <end position="80"/>
    </location>
</feature>
<gene>
    <name evidence="2" type="ORF">COT67_01855</name>
</gene>
<feature type="compositionally biased region" description="Basic and acidic residues" evidence="1">
    <location>
        <begin position="50"/>
        <end position="67"/>
    </location>
</feature>
<dbReference type="Proteomes" id="UP000230353">
    <property type="component" value="Unassembled WGS sequence"/>
</dbReference>
<dbReference type="InterPro" id="IPR036113">
    <property type="entry name" value="Asp/Glu-ADT_sf_sub_c"/>
</dbReference>
<dbReference type="InterPro" id="IPR003837">
    <property type="entry name" value="GatC"/>
</dbReference>
<sequence>MILIKMINKEEISKLSSLARIEIPTEEIGQVQEHLSKVVDFISKIKKAPVKEGADEPEHRNVLREDGNANEAGKYSPDLLGQAPELEKGYVKVKKVLK</sequence>
<dbReference type="Gene3D" id="1.10.20.60">
    <property type="entry name" value="Glu-tRNAGln amidotransferase C subunit, N-terminal domain"/>
    <property type="match status" value="1"/>
</dbReference>
<evidence type="ECO:0000313" key="2">
    <source>
        <dbReference type="EMBL" id="PIS13420.1"/>
    </source>
</evidence>
<evidence type="ECO:0000256" key="1">
    <source>
        <dbReference type="SAM" id="MobiDB-lite"/>
    </source>
</evidence>
<proteinExistence type="predicted"/>
<evidence type="ECO:0000313" key="3">
    <source>
        <dbReference type="Proteomes" id="UP000230353"/>
    </source>
</evidence>
<evidence type="ECO:0008006" key="4">
    <source>
        <dbReference type="Google" id="ProtNLM"/>
    </source>
</evidence>
<dbReference type="EMBL" id="PEZL01000026">
    <property type="protein sequence ID" value="PIS13420.1"/>
    <property type="molecule type" value="Genomic_DNA"/>
</dbReference>
<comment type="caution">
    <text evidence="2">The sequence shown here is derived from an EMBL/GenBank/DDBJ whole genome shotgun (WGS) entry which is preliminary data.</text>
</comment>
<reference evidence="3" key="1">
    <citation type="submission" date="2017-09" db="EMBL/GenBank/DDBJ databases">
        <title>Depth-based differentiation of microbial function through sediment-hosted aquifers and enrichment of novel symbionts in the deep terrestrial subsurface.</title>
        <authorList>
            <person name="Probst A.J."/>
            <person name="Ladd B."/>
            <person name="Jarett J.K."/>
            <person name="Geller-Mcgrath D.E."/>
            <person name="Sieber C.M.K."/>
            <person name="Emerson J.B."/>
            <person name="Anantharaman K."/>
            <person name="Thomas B.C."/>
            <person name="Malmstrom R."/>
            <person name="Stieglmeier M."/>
            <person name="Klingl A."/>
            <person name="Woyke T."/>
            <person name="Ryan C.M."/>
            <person name="Banfield J.F."/>
        </authorList>
    </citation>
    <scope>NUCLEOTIDE SEQUENCE [LARGE SCALE GENOMIC DNA]</scope>
</reference>
<dbReference type="GO" id="GO:0006450">
    <property type="term" value="P:regulation of translational fidelity"/>
    <property type="evidence" value="ECO:0007669"/>
    <property type="project" value="InterPro"/>
</dbReference>
<name>A0A2H0WLB4_9BACT</name>
<dbReference type="SUPFAM" id="SSF141000">
    <property type="entry name" value="Glu-tRNAGln amidotransferase C subunit"/>
    <property type="match status" value="1"/>
</dbReference>
<accession>A0A2H0WLB4</accession>
<protein>
    <recommendedName>
        <fullName evidence="4">Asp/Glu-ADT subunit C</fullName>
    </recommendedName>
</protein>